<reference evidence="1" key="1">
    <citation type="submission" date="2022-11" db="EMBL/GenBank/DDBJ databases">
        <title>Methylomonas rapida sp. nov., Carotenoid-Producing Obligate Methanotrophs with High Growth Characteristics and Biotechnological Potential.</title>
        <authorList>
            <person name="Tikhonova E.N."/>
            <person name="Suleimanov R.Z."/>
            <person name="Miroshnikov K."/>
            <person name="Oshkin I.Y."/>
            <person name="Belova S.E."/>
            <person name="Danilova O.V."/>
            <person name="Ashikhmin A."/>
            <person name="Konopkin A."/>
            <person name="But S.Y."/>
            <person name="Khmelenina V.N."/>
            <person name="Kuznetsov N."/>
            <person name="Pimenov N.V."/>
            <person name="Dedysh S.N."/>
        </authorList>
    </citation>
    <scope>NUCLEOTIDE SEQUENCE</scope>
    <source>
        <strain evidence="1">MP1</strain>
    </source>
</reference>
<protein>
    <submittedName>
        <fullName evidence="1">Uncharacterized protein</fullName>
    </submittedName>
</protein>
<proteinExistence type="predicted"/>
<dbReference type="Proteomes" id="UP001162780">
    <property type="component" value="Chromosome"/>
</dbReference>
<keyword evidence="2" id="KW-1185">Reference proteome</keyword>
<sequence length="108" mass="12537">MREIIFNQILAKPRSTSIIFNWQSFFTGGQQKWQSIYTGKRRICLARTMNMVDRLASRARLWIYRKALTLFLQALNTKARPEIFATPHPGTGTALITANHFQPMRINP</sequence>
<dbReference type="RefSeq" id="WP_255189060.1">
    <property type="nucleotide sequence ID" value="NZ_CP113517.1"/>
</dbReference>
<name>A0ABY7GI02_9GAMM</name>
<evidence type="ECO:0000313" key="2">
    <source>
        <dbReference type="Proteomes" id="UP001162780"/>
    </source>
</evidence>
<dbReference type="EMBL" id="CP113517">
    <property type="protein sequence ID" value="WAR44071.1"/>
    <property type="molecule type" value="Genomic_DNA"/>
</dbReference>
<organism evidence="1 2">
    <name type="scientific">Methylomonas rapida</name>
    <dbReference type="NCBI Taxonomy" id="2963939"/>
    <lineage>
        <taxon>Bacteria</taxon>
        <taxon>Pseudomonadati</taxon>
        <taxon>Pseudomonadota</taxon>
        <taxon>Gammaproteobacteria</taxon>
        <taxon>Methylococcales</taxon>
        <taxon>Methylococcaceae</taxon>
        <taxon>Methylomonas</taxon>
    </lineage>
</organism>
<accession>A0ABY7GI02</accession>
<evidence type="ECO:0000313" key="1">
    <source>
        <dbReference type="EMBL" id="WAR44071.1"/>
    </source>
</evidence>
<gene>
    <name evidence="1" type="ORF">NM686_017085</name>
</gene>